<comment type="similarity">
    <text evidence="1">Belongs to the short-chain dehydrogenases/reductases (SDR) family.</text>
</comment>
<dbReference type="PANTHER" id="PTHR43639">
    <property type="entry name" value="OXIDOREDUCTASE, SHORT-CHAIN DEHYDROGENASE/REDUCTASE FAMILY (AFU_ORTHOLOGUE AFUA_5G02870)"/>
    <property type="match status" value="1"/>
</dbReference>
<sequence length="242" mass="25348">MTAGRLSGKVAIVTGGGGGFGSGIVHKFVQEGAKVVVVDILPSIAIKLVETYPQIQVVALQADVSSEADWARVLGFTIDTFQHLDIVVNNAGVNPGAYATIDTPEDGYDRMMRINLKALYYSTKGVFVTVSSISASRPRPGAVWYAASKAALTTASKGLALEWAAHGIRFNVVQPVLGDTPMGDALFSSNDTAEERKKALETIPLGRLATPADIGNTVAWLASDEATMLTGAVIDVDGGRGI</sequence>
<dbReference type="SUPFAM" id="SSF51735">
    <property type="entry name" value="NAD(P)-binding Rossmann-fold domains"/>
    <property type="match status" value="1"/>
</dbReference>
<dbReference type="EMBL" id="JBFTWV010000129">
    <property type="protein sequence ID" value="KAL2785966.1"/>
    <property type="molecule type" value="Genomic_DNA"/>
</dbReference>
<proteinExistence type="inferred from homology"/>
<evidence type="ECO:0000256" key="1">
    <source>
        <dbReference type="ARBA" id="ARBA00006484"/>
    </source>
</evidence>
<dbReference type="InterPro" id="IPR036291">
    <property type="entry name" value="NAD(P)-bd_dom_sf"/>
</dbReference>
<dbReference type="PANTHER" id="PTHR43639:SF1">
    <property type="entry name" value="SHORT-CHAIN DEHYDROGENASE_REDUCTASE FAMILY PROTEIN"/>
    <property type="match status" value="1"/>
</dbReference>
<evidence type="ECO:0000256" key="2">
    <source>
        <dbReference type="ARBA" id="ARBA00023002"/>
    </source>
</evidence>
<dbReference type="Pfam" id="PF13561">
    <property type="entry name" value="adh_short_C2"/>
    <property type="match status" value="1"/>
</dbReference>
<dbReference type="PRINTS" id="PR00081">
    <property type="entry name" value="GDHRDH"/>
</dbReference>
<dbReference type="PRINTS" id="PR00080">
    <property type="entry name" value="SDRFAMILY"/>
</dbReference>
<gene>
    <name evidence="3" type="ORF">BJX66DRAFT_342584</name>
</gene>
<accession>A0ABR4FRT3</accession>
<dbReference type="Gene3D" id="3.40.50.720">
    <property type="entry name" value="NAD(P)-binding Rossmann-like Domain"/>
    <property type="match status" value="1"/>
</dbReference>
<keyword evidence="4" id="KW-1185">Reference proteome</keyword>
<keyword evidence="2" id="KW-0560">Oxidoreductase</keyword>
<name>A0ABR4FRT3_9EURO</name>
<comment type="caution">
    <text evidence="3">The sequence shown here is derived from an EMBL/GenBank/DDBJ whole genome shotgun (WGS) entry which is preliminary data.</text>
</comment>
<protein>
    <submittedName>
        <fullName evidence="3">3-ketoacyl-reductase</fullName>
    </submittedName>
</protein>
<dbReference type="NCBIfam" id="NF005559">
    <property type="entry name" value="PRK07231.1"/>
    <property type="match status" value="1"/>
</dbReference>
<dbReference type="InterPro" id="IPR002347">
    <property type="entry name" value="SDR_fam"/>
</dbReference>
<reference evidence="3 4" key="1">
    <citation type="submission" date="2024-07" db="EMBL/GenBank/DDBJ databases">
        <title>Section-level genome sequencing and comparative genomics of Aspergillus sections Usti and Cavernicolus.</title>
        <authorList>
            <consortium name="Lawrence Berkeley National Laboratory"/>
            <person name="Nybo J.L."/>
            <person name="Vesth T.C."/>
            <person name="Theobald S."/>
            <person name="Frisvad J.C."/>
            <person name="Larsen T.O."/>
            <person name="Kjaerboelling I."/>
            <person name="Rothschild-Mancinelli K."/>
            <person name="Lyhne E.K."/>
            <person name="Kogle M.E."/>
            <person name="Barry K."/>
            <person name="Clum A."/>
            <person name="Na H."/>
            <person name="Ledsgaard L."/>
            <person name="Lin J."/>
            <person name="Lipzen A."/>
            <person name="Kuo A."/>
            <person name="Riley R."/>
            <person name="Mondo S."/>
            <person name="Labutti K."/>
            <person name="Haridas S."/>
            <person name="Pangalinan J."/>
            <person name="Salamov A.A."/>
            <person name="Simmons B.A."/>
            <person name="Magnuson J.K."/>
            <person name="Chen J."/>
            <person name="Drula E."/>
            <person name="Henrissat B."/>
            <person name="Wiebenga A."/>
            <person name="Lubbers R.J."/>
            <person name="Gomes A.C."/>
            <person name="Makela M.R."/>
            <person name="Stajich J."/>
            <person name="Grigoriev I.V."/>
            <person name="Mortensen U.H."/>
            <person name="De Vries R.P."/>
            <person name="Baker S.E."/>
            <person name="Andersen M.R."/>
        </authorList>
    </citation>
    <scope>NUCLEOTIDE SEQUENCE [LARGE SCALE GENOMIC DNA]</scope>
    <source>
        <strain evidence="3 4">CBS 209.92</strain>
    </source>
</reference>
<evidence type="ECO:0000313" key="3">
    <source>
        <dbReference type="EMBL" id="KAL2785966.1"/>
    </source>
</evidence>
<dbReference type="Proteomes" id="UP001610563">
    <property type="component" value="Unassembled WGS sequence"/>
</dbReference>
<organism evidence="3 4">
    <name type="scientific">Aspergillus keveii</name>
    <dbReference type="NCBI Taxonomy" id="714993"/>
    <lineage>
        <taxon>Eukaryota</taxon>
        <taxon>Fungi</taxon>
        <taxon>Dikarya</taxon>
        <taxon>Ascomycota</taxon>
        <taxon>Pezizomycotina</taxon>
        <taxon>Eurotiomycetes</taxon>
        <taxon>Eurotiomycetidae</taxon>
        <taxon>Eurotiales</taxon>
        <taxon>Aspergillaceae</taxon>
        <taxon>Aspergillus</taxon>
        <taxon>Aspergillus subgen. Nidulantes</taxon>
    </lineage>
</organism>
<evidence type="ECO:0000313" key="4">
    <source>
        <dbReference type="Proteomes" id="UP001610563"/>
    </source>
</evidence>